<evidence type="ECO:0000256" key="1">
    <source>
        <dbReference type="SAM" id="SignalP"/>
    </source>
</evidence>
<protein>
    <submittedName>
        <fullName evidence="3">Uncharacterized protein LOC111102622</fullName>
    </submittedName>
</protein>
<dbReference type="GeneID" id="111102622"/>
<keyword evidence="1" id="KW-0732">Signal</keyword>
<keyword evidence="2" id="KW-1185">Reference proteome</keyword>
<evidence type="ECO:0000313" key="3">
    <source>
        <dbReference type="RefSeq" id="XP_022291149.1"/>
    </source>
</evidence>
<feature type="signal peptide" evidence="1">
    <location>
        <begin position="1"/>
        <end position="22"/>
    </location>
</feature>
<dbReference type="AlphaFoldDB" id="A0A8B8AM53"/>
<gene>
    <name evidence="3" type="primary">LOC111102622</name>
</gene>
<evidence type="ECO:0000313" key="2">
    <source>
        <dbReference type="Proteomes" id="UP000694844"/>
    </source>
</evidence>
<accession>A0A8B8AM53</accession>
<dbReference type="Proteomes" id="UP000694844">
    <property type="component" value="Chromosome 7"/>
</dbReference>
<dbReference type="KEGG" id="cvn:111102622"/>
<sequence length="144" mass="16701">MKTRSFSSLFAIFPFVIVLALGGHHHHRTTTTPQPTTPASTPRPTPESFEYAYTFFYYDSPSHYMCCAHVTRLRRVCLCYHVPYEEQSSMQADDKVLEIEERIYSLYAAGHFTSMSDLEFYSKPNYDMCTGHGKQMNTTLLRVY</sequence>
<reference evidence="3" key="1">
    <citation type="submission" date="2025-08" db="UniProtKB">
        <authorList>
            <consortium name="RefSeq"/>
        </authorList>
    </citation>
    <scope>IDENTIFICATION</scope>
    <source>
        <tissue evidence="3">Whole sample</tissue>
    </source>
</reference>
<dbReference type="OrthoDB" id="6146364at2759"/>
<organism evidence="2 3">
    <name type="scientific">Crassostrea virginica</name>
    <name type="common">Eastern oyster</name>
    <dbReference type="NCBI Taxonomy" id="6565"/>
    <lineage>
        <taxon>Eukaryota</taxon>
        <taxon>Metazoa</taxon>
        <taxon>Spiralia</taxon>
        <taxon>Lophotrochozoa</taxon>
        <taxon>Mollusca</taxon>
        <taxon>Bivalvia</taxon>
        <taxon>Autobranchia</taxon>
        <taxon>Pteriomorphia</taxon>
        <taxon>Ostreida</taxon>
        <taxon>Ostreoidea</taxon>
        <taxon>Ostreidae</taxon>
        <taxon>Crassostrea</taxon>
    </lineage>
</organism>
<feature type="chain" id="PRO_5034295916" evidence="1">
    <location>
        <begin position="23"/>
        <end position="144"/>
    </location>
</feature>
<dbReference type="RefSeq" id="XP_022291149.1">
    <property type="nucleotide sequence ID" value="XM_022435441.1"/>
</dbReference>
<name>A0A8B8AM53_CRAVI</name>
<proteinExistence type="predicted"/>